<evidence type="ECO:0000313" key="1">
    <source>
        <dbReference type="EMBL" id="OIQ87368.1"/>
    </source>
</evidence>
<accession>A0A1J5QV28</accession>
<gene>
    <name evidence="1" type="ORF">GALL_307870</name>
</gene>
<proteinExistence type="predicted"/>
<protein>
    <submittedName>
        <fullName evidence="1">Uncharacterized protein</fullName>
    </submittedName>
</protein>
<dbReference type="AlphaFoldDB" id="A0A1J5QV28"/>
<comment type="caution">
    <text evidence="1">The sequence shown here is derived from an EMBL/GenBank/DDBJ whole genome shotgun (WGS) entry which is preliminary data.</text>
</comment>
<sequence length="89" mass="9957">MKAQLQNAGRIFDFDVALASINLLERDRMRTRADLARAEFVVDLLAKATNTLRKCADTIRNGVVSTFSSRFGRYHGRAAEVARQEATGR</sequence>
<reference evidence="1" key="1">
    <citation type="submission" date="2016-10" db="EMBL/GenBank/DDBJ databases">
        <title>Sequence of Gallionella enrichment culture.</title>
        <authorList>
            <person name="Poehlein A."/>
            <person name="Muehling M."/>
            <person name="Daniel R."/>
        </authorList>
    </citation>
    <scope>NUCLEOTIDE SEQUENCE</scope>
</reference>
<organism evidence="1">
    <name type="scientific">mine drainage metagenome</name>
    <dbReference type="NCBI Taxonomy" id="410659"/>
    <lineage>
        <taxon>unclassified sequences</taxon>
        <taxon>metagenomes</taxon>
        <taxon>ecological metagenomes</taxon>
    </lineage>
</organism>
<name>A0A1J5QV28_9ZZZZ</name>
<dbReference type="EMBL" id="MLJW01000426">
    <property type="protein sequence ID" value="OIQ87368.1"/>
    <property type="molecule type" value="Genomic_DNA"/>
</dbReference>